<feature type="compositionally biased region" description="Low complexity" evidence="1">
    <location>
        <begin position="395"/>
        <end position="412"/>
    </location>
</feature>
<feature type="region of interest" description="Disordered" evidence="1">
    <location>
        <begin position="1583"/>
        <end position="1602"/>
    </location>
</feature>
<feature type="compositionally biased region" description="Low complexity" evidence="1">
    <location>
        <begin position="14"/>
        <end position="33"/>
    </location>
</feature>
<feature type="compositionally biased region" description="Polar residues" evidence="1">
    <location>
        <begin position="53"/>
        <end position="69"/>
    </location>
</feature>
<feature type="region of interest" description="Disordered" evidence="1">
    <location>
        <begin position="1064"/>
        <end position="1084"/>
    </location>
</feature>
<evidence type="ECO:0000313" key="5">
    <source>
        <dbReference type="Proteomes" id="UP000515146"/>
    </source>
</evidence>
<feature type="region of interest" description="Disordered" evidence="1">
    <location>
        <begin position="744"/>
        <end position="803"/>
    </location>
</feature>
<feature type="compositionally biased region" description="Low complexity" evidence="1">
    <location>
        <begin position="145"/>
        <end position="156"/>
    </location>
</feature>
<dbReference type="InterPro" id="IPR000198">
    <property type="entry name" value="RhoGAP_dom"/>
</dbReference>
<dbReference type="PROSITE" id="PS50020">
    <property type="entry name" value="WW_DOMAIN_2"/>
    <property type="match status" value="1"/>
</dbReference>
<evidence type="ECO:0008006" key="7">
    <source>
        <dbReference type="Google" id="ProtNLM"/>
    </source>
</evidence>
<reference evidence="6" key="1">
    <citation type="submission" date="2025-08" db="UniProtKB">
        <authorList>
            <consortium name="RefSeq"/>
        </authorList>
    </citation>
    <scope>IDENTIFICATION</scope>
    <source>
        <strain evidence="6">Airmid</strain>
    </source>
</reference>
<dbReference type="InParanoid" id="A0A6P6XPB7"/>
<sequence length="1602" mass="179201">MSQPLIIGAGGGKQQPSTTTTNSSTTSPQQSSNRLRHFLKFNGPSNNNNNNNGDLQQKSNGHIDSKSNPQQQQQQHCNTKPSSPLIGRNYPHQRVTKSPSIESTTTTTTKSSSPLLNRCQVINLNPVNVNNHSKQNSFDHHNTGLSSPNLNNNLQSKQHRHSFRCSTSTTNNNNNNSSSSNQLRQSQHTYDNVASLSRLDQQQQSSSMESSPRFVRKNFVRNSIKPTTLTAAASIDQQPSTYGQINSETNSSRWSQQQNMMANNDDNNNDDDDDDDDKHGKQFEWIEIFEPKSRTKMFANLSTGECSWFEPKNVQILRQSNPKITQWWELYDQKSQRFYYYSVKDSKTIWQKPNTVDAIIVPLAKLQIIKQAANNNNSTPLDRIISNSSRTSQPLNNSSSPLSSASSSPSSATNTGRSPQLISPNSATSICIRCRQRPIMVDSFTQTFNNNNNNSSDSIRSSSSKQSMVSRWTQTTSQTPVDIRRLPDLLSDDLRRQQQQQQQHAHQQPSLRHYLLSEARFAARGQTAGGLLNTHPQNNDNDNNRIYDPIAPESIYDPVAQIDDYYDDDYFDVDDDELTDYGDDEDDEISFDSCDADDEFGGEDNSYTDDDEEEEDEDLEDDDDESIINVRNDQKGSSSDSHIVGDDDYDDDYNNEMIFNRKRQQQQSIDDYDIVDYGHHDDHQYISSTKSGTNAGNNNRMPAAAAAASGGISRSTLIQQNLDGPLKMSASFTATDFKRNALGRSSYTTTTTTNQQQQPSAIRYEQPSSSNQREQQRESCPKPAYSNPFNNNSNNGSLRSSTGRINMNLDQSLSNEINNNNNNNKGLGSIADRIQLFNQKSTNLPSKTTTPTPTSPKSIHRQQSISVSAYEPTATAAAGLSRGFLHRSATTEGGGAGGAIAAKQVQKFLQQQQPNNVRTSISPVLDQSSIPCKSTSMTLISPSSSSSSSVVNTTIQQQQQQSNDPVGSSSNGKRSSLSNKFPVTSNNNNQFDLSFEIPRNNSSISLSPSHQQSYRPFVSSSTPVVPLSSYPIPPPHLHHSAFNQMNDVHKSILVNQANVAASFKNSKNKNSNQTVTKGTANKKNNVILDSNQTVTDSKSLKKSATTTKTIVKNKDKSNGNGNNNSIESFARECVSRHRKGGIFSKKKTLKSMLMHTKKPLKKPMISTISDALLVKESVACFKIIQIFMGDRSPSPTCQQQQQQQQHSTGNSNLSTSTTIGERLSPTTTTTLPYNDDQLLVRLINICVQLVPLRDEVLVQVARQVTQNPNPNSERRGLELMCTLFWYFTASNKLAQHLHAFLFGHRNPFTVIVRRKFEQQMYRSRYTHSHLFYRKPHSIDEVSCVLRAVHSKHVGIFGETLSDALVDSTKLPWPVVLLTEALLEPRHEDREGVFRCVGDMDDVHRLKMKLDTLLPEDRNFNQMIGRSTNNNNDSIIQKTSGKLTDDHDIHVIASTLKLYFRELRDSIIPSQMYLQALECAHDPERACALLDQLEPLNRSTLRYLIHFLQIFSTDEFVRDTKMDDANLSMVWAPNILRSPTTNCQQQQQQLLSGPAAAKAAMINSANIYEHTRAEMSFVRTLIQHLPTNNNNNNNGNDTSPKKH</sequence>
<feature type="region of interest" description="Disordered" evidence="1">
    <location>
        <begin position="935"/>
        <end position="985"/>
    </location>
</feature>
<name>A0A6P6XPB7_DERPT</name>
<dbReference type="Pfam" id="PF00620">
    <property type="entry name" value="RhoGAP"/>
    <property type="match status" value="1"/>
</dbReference>
<feature type="compositionally biased region" description="Polar residues" evidence="1">
    <location>
        <begin position="471"/>
        <end position="480"/>
    </location>
</feature>
<feature type="compositionally biased region" description="Polar residues" evidence="1">
    <location>
        <begin position="1073"/>
        <end position="1084"/>
    </location>
</feature>
<dbReference type="CTD" id="42496"/>
<keyword evidence="5" id="KW-1185">Reference proteome</keyword>
<feature type="compositionally biased region" description="Polar residues" evidence="1">
    <location>
        <begin position="413"/>
        <end position="424"/>
    </location>
</feature>
<feature type="region of interest" description="Disordered" evidence="1">
    <location>
        <begin position="529"/>
        <end position="550"/>
    </location>
</feature>
<gene>
    <name evidence="6" type="primary">LOC113788473</name>
</gene>
<evidence type="ECO:0000256" key="1">
    <source>
        <dbReference type="SAM" id="MobiDB-lite"/>
    </source>
</evidence>
<dbReference type="Gene3D" id="1.10.555.10">
    <property type="entry name" value="Rho GTPase activation protein"/>
    <property type="match status" value="1"/>
</dbReference>
<dbReference type="SMART" id="SM00324">
    <property type="entry name" value="RhoGAP"/>
    <property type="match status" value="1"/>
</dbReference>
<feature type="region of interest" description="Disordered" evidence="1">
    <location>
        <begin position="839"/>
        <end position="863"/>
    </location>
</feature>
<dbReference type="PROSITE" id="PS50238">
    <property type="entry name" value="RHOGAP"/>
    <property type="match status" value="1"/>
</dbReference>
<evidence type="ECO:0000259" key="4">
    <source>
        <dbReference type="PROSITE" id="PS51016"/>
    </source>
</evidence>
<feature type="region of interest" description="Disordered" evidence="1">
    <location>
        <begin position="377"/>
        <end position="424"/>
    </location>
</feature>
<dbReference type="GO" id="GO:0005096">
    <property type="term" value="F:GTPase activator activity"/>
    <property type="evidence" value="ECO:0007669"/>
    <property type="project" value="TreeGrafter"/>
</dbReference>
<dbReference type="InterPro" id="IPR038185">
    <property type="entry name" value="MyTH4_dom_sf"/>
</dbReference>
<feature type="compositionally biased region" description="Low complexity" evidence="1">
    <location>
        <begin position="96"/>
        <end position="114"/>
    </location>
</feature>
<feature type="compositionally biased region" description="Low complexity" evidence="1">
    <location>
        <begin position="748"/>
        <end position="758"/>
    </location>
</feature>
<proteinExistence type="predicted"/>
<feature type="region of interest" description="Disordered" evidence="1">
    <location>
        <begin position="260"/>
        <end position="279"/>
    </location>
</feature>
<protein>
    <recommendedName>
        <fullName evidence="7">Rho GTPase-activating protein 39-like</fullName>
    </recommendedName>
</protein>
<feature type="compositionally biased region" description="Low complexity" evidence="1">
    <location>
        <begin position="786"/>
        <end position="801"/>
    </location>
</feature>
<dbReference type="SMART" id="SM00139">
    <property type="entry name" value="MyTH4"/>
    <property type="match status" value="1"/>
</dbReference>
<feature type="region of interest" description="Disordered" evidence="1">
    <location>
        <begin position="445"/>
        <end position="484"/>
    </location>
</feature>
<dbReference type="Proteomes" id="UP000515146">
    <property type="component" value="Unplaced"/>
</dbReference>
<feature type="compositionally biased region" description="Low complexity" evidence="1">
    <location>
        <begin position="449"/>
        <end position="470"/>
    </location>
</feature>
<evidence type="ECO:0000259" key="2">
    <source>
        <dbReference type="PROSITE" id="PS50020"/>
    </source>
</evidence>
<dbReference type="InterPro" id="IPR008936">
    <property type="entry name" value="Rho_GTPase_activation_prot"/>
</dbReference>
<organism evidence="5 6">
    <name type="scientific">Dermatophagoides pteronyssinus</name>
    <name type="common">European house dust mite</name>
    <dbReference type="NCBI Taxonomy" id="6956"/>
    <lineage>
        <taxon>Eukaryota</taxon>
        <taxon>Metazoa</taxon>
        <taxon>Ecdysozoa</taxon>
        <taxon>Arthropoda</taxon>
        <taxon>Chelicerata</taxon>
        <taxon>Arachnida</taxon>
        <taxon>Acari</taxon>
        <taxon>Acariformes</taxon>
        <taxon>Sarcoptiformes</taxon>
        <taxon>Astigmata</taxon>
        <taxon>Psoroptidia</taxon>
        <taxon>Analgoidea</taxon>
        <taxon>Pyroglyphidae</taxon>
        <taxon>Dermatophagoidinae</taxon>
        <taxon>Dermatophagoides</taxon>
    </lineage>
</organism>
<feature type="compositionally biased region" description="Low complexity" evidence="1">
    <location>
        <begin position="166"/>
        <end position="181"/>
    </location>
</feature>
<feature type="domain" description="Rho-GAP" evidence="3">
    <location>
        <begin position="1358"/>
        <end position="1588"/>
    </location>
</feature>
<feature type="domain" description="MyTH4" evidence="4">
    <location>
        <begin position="1155"/>
        <end position="1345"/>
    </location>
</feature>
<dbReference type="OMA" id="FMEVSKW"/>
<feature type="compositionally biased region" description="Polar residues" evidence="1">
    <location>
        <begin position="120"/>
        <end position="136"/>
    </location>
</feature>
<feature type="region of interest" description="Disordered" evidence="1">
    <location>
        <begin position="1194"/>
        <end position="1228"/>
    </location>
</feature>
<dbReference type="GO" id="GO:0005737">
    <property type="term" value="C:cytoplasm"/>
    <property type="evidence" value="ECO:0007669"/>
    <property type="project" value="TreeGrafter"/>
</dbReference>
<feature type="compositionally biased region" description="Low complexity" evidence="1">
    <location>
        <begin position="935"/>
        <end position="980"/>
    </location>
</feature>
<feature type="region of interest" description="Disordered" evidence="1">
    <location>
        <begin position="230"/>
        <end position="255"/>
    </location>
</feature>
<feature type="compositionally biased region" description="Polar residues" evidence="1">
    <location>
        <begin position="377"/>
        <end position="394"/>
    </location>
</feature>
<feature type="compositionally biased region" description="Acidic residues" evidence="1">
    <location>
        <begin position="569"/>
        <end position="626"/>
    </location>
</feature>
<dbReference type="GO" id="GO:0007165">
    <property type="term" value="P:signal transduction"/>
    <property type="evidence" value="ECO:0007669"/>
    <property type="project" value="InterPro"/>
</dbReference>
<dbReference type="PROSITE" id="PS51016">
    <property type="entry name" value="MYTH4"/>
    <property type="match status" value="1"/>
</dbReference>
<dbReference type="GO" id="GO:0005856">
    <property type="term" value="C:cytoskeleton"/>
    <property type="evidence" value="ECO:0007669"/>
    <property type="project" value="InterPro"/>
</dbReference>
<dbReference type="RefSeq" id="XP_027193729.1">
    <property type="nucleotide sequence ID" value="XM_027337928.1"/>
</dbReference>
<dbReference type="OrthoDB" id="437889at2759"/>
<feature type="compositionally biased region" description="Polar residues" evidence="1">
    <location>
        <begin position="629"/>
        <end position="641"/>
    </location>
</feature>
<dbReference type="KEGG" id="dpte:113788473"/>
<dbReference type="PANTHER" id="PTHR45876">
    <property type="entry name" value="FI04035P"/>
    <property type="match status" value="1"/>
</dbReference>
<feature type="compositionally biased region" description="Acidic residues" evidence="1">
    <location>
        <begin position="267"/>
        <end position="276"/>
    </location>
</feature>
<dbReference type="InterPro" id="IPR000857">
    <property type="entry name" value="MyTH4_dom"/>
</dbReference>
<feature type="compositionally biased region" description="Low complexity" evidence="1">
    <location>
        <begin position="840"/>
        <end position="857"/>
    </location>
</feature>
<dbReference type="SUPFAM" id="SSF48350">
    <property type="entry name" value="GTPase activation domain, GAP"/>
    <property type="match status" value="1"/>
</dbReference>
<feature type="region of interest" description="Disordered" evidence="1">
    <location>
        <begin position="569"/>
        <end position="651"/>
    </location>
</feature>
<evidence type="ECO:0000313" key="6">
    <source>
        <dbReference type="RefSeq" id="XP_027193729.1"/>
    </source>
</evidence>
<dbReference type="PANTHER" id="PTHR45876:SF8">
    <property type="entry name" value="FI04035P"/>
    <property type="match status" value="1"/>
</dbReference>
<dbReference type="FunCoup" id="A0A6P6XPB7">
    <property type="interactions" value="469"/>
</dbReference>
<accession>A0A6P6XPB7</accession>
<dbReference type="Gene3D" id="2.20.70.10">
    <property type="match status" value="1"/>
</dbReference>
<evidence type="ECO:0000259" key="3">
    <source>
        <dbReference type="PROSITE" id="PS50238"/>
    </source>
</evidence>
<dbReference type="Gene3D" id="1.25.40.530">
    <property type="entry name" value="MyTH4 domain"/>
    <property type="match status" value="1"/>
</dbReference>
<feature type="domain" description="WW" evidence="2">
    <location>
        <begin position="322"/>
        <end position="355"/>
    </location>
</feature>
<dbReference type="InterPro" id="IPR001202">
    <property type="entry name" value="WW_dom"/>
</dbReference>
<feature type="region of interest" description="Disordered" evidence="1">
    <location>
        <begin position="1"/>
        <end position="189"/>
    </location>
</feature>
<dbReference type="Pfam" id="PF00784">
    <property type="entry name" value="MyTH4"/>
    <property type="match status" value="1"/>
</dbReference>
<feature type="compositionally biased region" description="Low complexity" evidence="1">
    <location>
        <begin position="1198"/>
        <end position="1218"/>
    </location>
</feature>